<evidence type="ECO:0000256" key="16">
    <source>
        <dbReference type="RuleBase" id="RU000532"/>
    </source>
</evidence>
<evidence type="ECO:0000256" key="3">
    <source>
        <dbReference type="ARBA" id="ARBA00004838"/>
    </source>
</evidence>
<dbReference type="RefSeq" id="WP_032076045.1">
    <property type="nucleotide sequence ID" value="NZ_CP020953.1"/>
</dbReference>
<evidence type="ECO:0000256" key="9">
    <source>
        <dbReference type="ARBA" id="ARBA00022741"/>
    </source>
</evidence>
<keyword evidence="18" id="KW-1185">Reference proteome</keyword>
<comment type="subunit">
    <text evidence="13">Monomer.</text>
</comment>
<dbReference type="PROSITE" id="PS00111">
    <property type="entry name" value="PGLYCERATE_KINASE"/>
    <property type="match status" value="1"/>
</dbReference>
<protein>
    <recommendedName>
        <fullName evidence="6 13">Phosphoglycerate kinase</fullName>
        <ecNumber evidence="5 13">2.7.2.3</ecNumber>
    </recommendedName>
</protein>
<dbReference type="GO" id="GO:0043531">
    <property type="term" value="F:ADP binding"/>
    <property type="evidence" value="ECO:0007669"/>
    <property type="project" value="TreeGrafter"/>
</dbReference>
<evidence type="ECO:0000256" key="2">
    <source>
        <dbReference type="ARBA" id="ARBA00004496"/>
    </source>
</evidence>
<dbReference type="KEGG" id="cdrk:B9W14_00405"/>
<dbReference type="Pfam" id="PF00162">
    <property type="entry name" value="PGK"/>
    <property type="match status" value="1"/>
</dbReference>
<keyword evidence="7 13" id="KW-0963">Cytoplasm</keyword>
<accession>A0A2U8DK91</accession>
<dbReference type="EMBL" id="CP020953">
    <property type="protein sequence ID" value="AWI03028.1"/>
    <property type="molecule type" value="Genomic_DNA"/>
</dbReference>
<dbReference type="InterPro" id="IPR015824">
    <property type="entry name" value="Phosphoglycerate_kinase_N"/>
</dbReference>
<feature type="binding site" evidence="13 14">
    <location>
        <begin position="23"/>
        <end position="25"/>
    </location>
    <ligand>
        <name>substrate</name>
    </ligand>
</feature>
<feature type="binding site" evidence="14">
    <location>
        <position position="154"/>
    </location>
    <ligand>
        <name>(2R)-3-phosphoglycerate</name>
        <dbReference type="ChEBI" id="CHEBI:58272"/>
    </ligand>
</feature>
<dbReference type="InterPro" id="IPR036043">
    <property type="entry name" value="Phosphoglycerate_kinase_sf"/>
</dbReference>
<feature type="binding site" evidence="13 15">
    <location>
        <position position="205"/>
    </location>
    <ligand>
        <name>ATP</name>
        <dbReference type="ChEBI" id="CHEBI:30616"/>
    </ligand>
</feature>
<feature type="binding site" evidence="13 15">
    <location>
        <position position="327"/>
    </location>
    <ligand>
        <name>ATP</name>
        <dbReference type="ChEBI" id="CHEBI:30616"/>
    </ligand>
</feature>
<keyword evidence="11 13" id="KW-0067">ATP-binding</keyword>
<reference evidence="18" key="1">
    <citation type="submission" date="2017-04" db="EMBL/GenBank/DDBJ databases">
        <authorList>
            <person name="Song Y."/>
            <person name="Cho B.-K."/>
        </authorList>
    </citation>
    <scope>NUCLEOTIDE SEQUENCE [LARGE SCALE GENOMIC DNA]</scope>
    <source>
        <strain evidence="18">SL1</strain>
    </source>
</reference>
<dbReference type="SUPFAM" id="SSF53748">
    <property type="entry name" value="Phosphoglycerate kinase"/>
    <property type="match status" value="1"/>
</dbReference>
<feature type="binding site" evidence="13 15">
    <location>
        <begin position="353"/>
        <end position="356"/>
    </location>
    <ligand>
        <name>ATP</name>
        <dbReference type="ChEBI" id="CHEBI:30616"/>
    </ligand>
</feature>
<keyword evidence="8 13" id="KW-0808">Transferase</keyword>
<evidence type="ECO:0000256" key="8">
    <source>
        <dbReference type="ARBA" id="ARBA00022679"/>
    </source>
</evidence>
<keyword evidence="9 13" id="KW-0547">Nucleotide-binding</keyword>
<feature type="binding site" evidence="13 15">
    <location>
        <position position="296"/>
    </location>
    <ligand>
        <name>ATP</name>
        <dbReference type="ChEBI" id="CHEBI:30616"/>
    </ligand>
</feature>
<dbReference type="InterPro" id="IPR015911">
    <property type="entry name" value="Phosphoglycerate_kinase_CS"/>
</dbReference>
<sequence length="397" mass="42123">MAFNKKTIEDVEVKGKRVLVRCDFNVPLKDGAITDENRLVGAMPTIKYLVEKGAKVILCSHLGKAKGPDPKLTLAPVAKRLSEVLGKEVVFAADDTVVGENAKKAVAGMKDGDVVLLENTRFRKEEGKNEEAFSKDLASLADIYVNDAFGTAHRAHCSTVGVTQFVDTAVCGYLIQKELKFLGEAVNTPQRPFVAILGGAKVSDKINVINNLLEKVNTLIIGGGMAYTFLKAQGYTIGTSLLEADKVDYAKEMMEKAEVKGVKLLLPIDNVVGEKFAADTAPVTTEDANIPEGYMGLDIGPKTSKIYADAIKDAKTVVWNGPMGVFEFENFAKGTIAVAKAMADADATTVIGGGDSAAAVNTLGFGDKMTHISTGGGASLEFLEGKALPGIEALNDK</sequence>
<feature type="binding site" evidence="14">
    <location>
        <position position="121"/>
    </location>
    <ligand>
        <name>(2R)-3-phosphoglycerate</name>
        <dbReference type="ChEBI" id="CHEBI:58272"/>
    </ligand>
</feature>
<dbReference type="GO" id="GO:0006094">
    <property type="term" value="P:gluconeogenesis"/>
    <property type="evidence" value="ECO:0007669"/>
    <property type="project" value="TreeGrafter"/>
</dbReference>
<evidence type="ECO:0000313" key="17">
    <source>
        <dbReference type="EMBL" id="AWI03028.1"/>
    </source>
</evidence>
<dbReference type="PRINTS" id="PR00477">
    <property type="entry name" value="PHGLYCKINASE"/>
</dbReference>
<dbReference type="EC" id="2.7.2.3" evidence="5 13"/>
<dbReference type="CDD" id="cd00318">
    <property type="entry name" value="Phosphoglycerate_kinase"/>
    <property type="match status" value="1"/>
</dbReference>
<feature type="binding site" evidence="13">
    <location>
        <position position="121"/>
    </location>
    <ligand>
        <name>substrate</name>
    </ligand>
</feature>
<dbReference type="HAMAP" id="MF_00145">
    <property type="entry name" value="Phosphoglyc_kinase"/>
    <property type="match status" value="1"/>
</dbReference>
<dbReference type="GO" id="GO:0004618">
    <property type="term" value="F:phosphoglycerate kinase activity"/>
    <property type="evidence" value="ECO:0007669"/>
    <property type="project" value="UniProtKB-UniRule"/>
</dbReference>
<dbReference type="PANTHER" id="PTHR11406:SF23">
    <property type="entry name" value="PHOSPHOGLYCERATE KINASE 1, CHLOROPLASTIC-RELATED"/>
    <property type="match status" value="1"/>
</dbReference>
<dbReference type="FunFam" id="3.40.50.1260:FF:000007">
    <property type="entry name" value="Phosphoglycerate kinase"/>
    <property type="match status" value="1"/>
</dbReference>
<feature type="binding site" evidence="13">
    <location>
        <position position="38"/>
    </location>
    <ligand>
        <name>substrate</name>
    </ligand>
</feature>
<feature type="binding site" evidence="13">
    <location>
        <position position="154"/>
    </location>
    <ligand>
        <name>substrate</name>
    </ligand>
</feature>
<feature type="binding site" evidence="13 14">
    <location>
        <begin position="61"/>
        <end position="64"/>
    </location>
    <ligand>
        <name>substrate</name>
    </ligand>
</feature>
<keyword evidence="12 13" id="KW-0324">Glycolysis</keyword>
<evidence type="ECO:0000256" key="1">
    <source>
        <dbReference type="ARBA" id="ARBA00000642"/>
    </source>
</evidence>
<gene>
    <name evidence="13" type="primary">pgk</name>
    <name evidence="17" type="ORF">B9W14_00405</name>
</gene>
<evidence type="ECO:0000256" key="11">
    <source>
        <dbReference type="ARBA" id="ARBA00022840"/>
    </source>
</evidence>
<dbReference type="PIRSF" id="PIRSF000724">
    <property type="entry name" value="Pgk"/>
    <property type="match status" value="1"/>
</dbReference>
<dbReference type="PANTHER" id="PTHR11406">
    <property type="entry name" value="PHOSPHOGLYCERATE KINASE"/>
    <property type="match status" value="1"/>
</dbReference>
<evidence type="ECO:0000256" key="6">
    <source>
        <dbReference type="ARBA" id="ARBA00016471"/>
    </source>
</evidence>
<evidence type="ECO:0000313" key="18">
    <source>
        <dbReference type="Proteomes" id="UP000244910"/>
    </source>
</evidence>
<keyword evidence="10 13" id="KW-0418">Kinase</keyword>
<dbReference type="OrthoDB" id="9808460at2"/>
<feature type="binding site" evidence="14">
    <location>
        <position position="38"/>
    </location>
    <ligand>
        <name>(2R)-3-phosphoglycerate</name>
        <dbReference type="ChEBI" id="CHEBI:58272"/>
    </ligand>
</feature>
<evidence type="ECO:0000256" key="12">
    <source>
        <dbReference type="ARBA" id="ARBA00023152"/>
    </source>
</evidence>
<dbReference type="Proteomes" id="UP000244910">
    <property type="component" value="Chromosome"/>
</dbReference>
<dbReference type="GO" id="GO:0005524">
    <property type="term" value="F:ATP binding"/>
    <property type="evidence" value="ECO:0007669"/>
    <property type="project" value="UniProtKB-KW"/>
</dbReference>
<dbReference type="InterPro" id="IPR001576">
    <property type="entry name" value="Phosphoglycerate_kinase"/>
</dbReference>
<evidence type="ECO:0000256" key="4">
    <source>
        <dbReference type="ARBA" id="ARBA00008982"/>
    </source>
</evidence>
<dbReference type="Gene3D" id="3.40.50.1260">
    <property type="entry name" value="Phosphoglycerate kinase, N-terminal domain"/>
    <property type="match status" value="2"/>
</dbReference>
<comment type="pathway">
    <text evidence="3 13">Carbohydrate degradation; glycolysis; pyruvate from D-glyceraldehyde 3-phosphate: step 2/5.</text>
</comment>
<evidence type="ECO:0000256" key="10">
    <source>
        <dbReference type="ARBA" id="ARBA00022777"/>
    </source>
</evidence>
<dbReference type="AlphaFoldDB" id="A0A2U8DK91"/>
<dbReference type="UniPathway" id="UPA00109">
    <property type="reaction ID" value="UER00185"/>
</dbReference>
<evidence type="ECO:0000256" key="15">
    <source>
        <dbReference type="PIRSR" id="PIRSR000724-2"/>
    </source>
</evidence>
<dbReference type="GO" id="GO:0006096">
    <property type="term" value="P:glycolytic process"/>
    <property type="evidence" value="ECO:0007669"/>
    <property type="project" value="UniProtKB-UniRule"/>
</dbReference>
<evidence type="ECO:0000256" key="7">
    <source>
        <dbReference type="ARBA" id="ARBA00022490"/>
    </source>
</evidence>
<name>A0A2U8DK91_9CLOT</name>
<evidence type="ECO:0000256" key="5">
    <source>
        <dbReference type="ARBA" id="ARBA00013061"/>
    </source>
</evidence>
<proteinExistence type="inferred from homology"/>
<dbReference type="FunFam" id="3.40.50.1260:FF:000008">
    <property type="entry name" value="Phosphoglycerate kinase"/>
    <property type="match status" value="1"/>
</dbReference>
<comment type="subcellular location">
    <subcellularLocation>
        <location evidence="2 13">Cytoplasm</location>
    </subcellularLocation>
</comment>
<organism evidence="17 18">
    <name type="scientific">Clostridium drakei</name>
    <dbReference type="NCBI Taxonomy" id="332101"/>
    <lineage>
        <taxon>Bacteria</taxon>
        <taxon>Bacillati</taxon>
        <taxon>Bacillota</taxon>
        <taxon>Clostridia</taxon>
        <taxon>Eubacteriales</taxon>
        <taxon>Clostridiaceae</taxon>
        <taxon>Clostridium</taxon>
    </lineage>
</organism>
<evidence type="ECO:0000256" key="13">
    <source>
        <dbReference type="HAMAP-Rule" id="MF_00145"/>
    </source>
</evidence>
<comment type="catalytic activity">
    <reaction evidence="1 13 16">
        <text>(2R)-3-phosphoglycerate + ATP = (2R)-3-phospho-glyceroyl phosphate + ADP</text>
        <dbReference type="Rhea" id="RHEA:14801"/>
        <dbReference type="ChEBI" id="CHEBI:30616"/>
        <dbReference type="ChEBI" id="CHEBI:57604"/>
        <dbReference type="ChEBI" id="CHEBI:58272"/>
        <dbReference type="ChEBI" id="CHEBI:456216"/>
        <dbReference type="EC" id="2.7.2.3"/>
    </reaction>
</comment>
<comment type="similarity">
    <text evidence="4 13 16">Belongs to the phosphoglycerate kinase family.</text>
</comment>
<dbReference type="GO" id="GO:0005829">
    <property type="term" value="C:cytosol"/>
    <property type="evidence" value="ECO:0007669"/>
    <property type="project" value="TreeGrafter"/>
</dbReference>
<evidence type="ECO:0000256" key="14">
    <source>
        <dbReference type="PIRSR" id="PIRSR000724-1"/>
    </source>
</evidence>